<evidence type="ECO:0000313" key="2">
    <source>
        <dbReference type="Proteomes" id="UP001204376"/>
    </source>
</evidence>
<dbReference type="EMBL" id="JANHOH010000001">
    <property type="protein sequence ID" value="MCQ6957908.1"/>
    <property type="molecule type" value="Genomic_DNA"/>
</dbReference>
<gene>
    <name evidence="1" type="ORF">NPE20_08065</name>
</gene>
<sequence>MKIFIVLNEDDDILKVCDSEFLALKRLAYFKAANPGKEFTIKEQYLEREEFE</sequence>
<reference evidence="1 2" key="1">
    <citation type="submission" date="2022-07" db="EMBL/GenBank/DDBJ databases">
        <title>Mucilaginibacter sp. JC4.</title>
        <authorList>
            <person name="Le V."/>
            <person name="Ko S.-R."/>
            <person name="Ahn C.-Y."/>
            <person name="Oh H.-M."/>
        </authorList>
    </citation>
    <scope>NUCLEOTIDE SEQUENCE [LARGE SCALE GENOMIC DNA]</scope>
    <source>
        <strain evidence="1 2">JC4</strain>
    </source>
</reference>
<organism evidence="1 2">
    <name type="scientific">Mucilaginibacter aquariorum</name>
    <dbReference type="NCBI Taxonomy" id="2967225"/>
    <lineage>
        <taxon>Bacteria</taxon>
        <taxon>Pseudomonadati</taxon>
        <taxon>Bacteroidota</taxon>
        <taxon>Sphingobacteriia</taxon>
        <taxon>Sphingobacteriales</taxon>
        <taxon>Sphingobacteriaceae</taxon>
        <taxon>Mucilaginibacter</taxon>
    </lineage>
</organism>
<accession>A0ABT1T1P9</accession>
<protein>
    <submittedName>
        <fullName evidence="1">Uncharacterized protein</fullName>
    </submittedName>
</protein>
<evidence type="ECO:0000313" key="1">
    <source>
        <dbReference type="EMBL" id="MCQ6957908.1"/>
    </source>
</evidence>
<name>A0ABT1T1P9_9SPHI</name>
<dbReference type="Proteomes" id="UP001204376">
    <property type="component" value="Unassembled WGS sequence"/>
</dbReference>
<proteinExistence type="predicted"/>
<comment type="caution">
    <text evidence="1">The sequence shown here is derived from an EMBL/GenBank/DDBJ whole genome shotgun (WGS) entry which is preliminary data.</text>
</comment>
<keyword evidence="2" id="KW-1185">Reference proteome</keyword>
<dbReference type="RefSeq" id="WP_256538098.1">
    <property type="nucleotide sequence ID" value="NZ_JANHOH010000001.1"/>
</dbReference>